<dbReference type="NCBIfam" id="TIGR00153">
    <property type="entry name" value="TIGR00153 family protein"/>
    <property type="match status" value="1"/>
</dbReference>
<evidence type="ECO:0000313" key="3">
    <source>
        <dbReference type="EMBL" id="MBB1486946.1"/>
    </source>
</evidence>
<feature type="coiled-coil region" evidence="2">
    <location>
        <begin position="39"/>
        <end position="66"/>
    </location>
</feature>
<accession>A0A839IRX1</accession>
<dbReference type="Pfam" id="PF01865">
    <property type="entry name" value="PhoU_div"/>
    <property type="match status" value="1"/>
</dbReference>
<evidence type="ECO:0000256" key="1">
    <source>
        <dbReference type="ARBA" id="ARBA00008591"/>
    </source>
</evidence>
<dbReference type="RefSeq" id="WP_182808729.1">
    <property type="nucleotide sequence ID" value="NZ_JACJFM010000010.1"/>
</dbReference>
<dbReference type="InterPro" id="IPR002727">
    <property type="entry name" value="DUF47"/>
</dbReference>
<gene>
    <name evidence="3" type="ORF">H4O21_10015</name>
</gene>
<comment type="similarity">
    <text evidence="1">Belongs to the UPF0111 family.</text>
</comment>
<dbReference type="SUPFAM" id="SSF109755">
    <property type="entry name" value="PhoU-like"/>
    <property type="match status" value="1"/>
</dbReference>
<evidence type="ECO:0000313" key="4">
    <source>
        <dbReference type="Proteomes" id="UP000565262"/>
    </source>
</evidence>
<proteinExistence type="inferred from homology"/>
<dbReference type="PANTHER" id="PTHR36536">
    <property type="entry name" value="UPF0111 PROTEIN HI_1603"/>
    <property type="match status" value="1"/>
</dbReference>
<reference evidence="3 4" key="1">
    <citation type="submission" date="2020-08" db="EMBL/GenBank/DDBJ databases">
        <title>Oceanospirillum sp. nov. isolated from marine sediment.</title>
        <authorList>
            <person name="Ji X."/>
        </authorList>
    </citation>
    <scope>NUCLEOTIDE SEQUENCE [LARGE SCALE GENOMIC DNA]</scope>
    <source>
        <strain evidence="3 4">D5</strain>
    </source>
</reference>
<dbReference type="AlphaFoldDB" id="A0A839IRX1"/>
<comment type="caution">
    <text evidence="3">The sequence shown here is derived from an EMBL/GenBank/DDBJ whole genome shotgun (WGS) entry which is preliminary data.</text>
</comment>
<sequence>MSNAFSKLFGRSPFGPMQEHMSKSYDCAEQLIPFFSAVLAEDWQEAEKLQQKISGLENEADDIKAKIRANLPESLFMPVPRSDLLELLTVQDKIANKTKDIAGIMLGRQMKIPSELAEDMVAYVQKAVSASEQAKTAMSEIDELIETGFGRHESDLVKGLIQKIDQSEHEADKLQVQIRAKLFRLESELPPVDVMFMYKIIDWIGDLSDRAERVGSRLQILLAK</sequence>
<organism evidence="3 4">
    <name type="scientific">Oceanospirillum sediminis</name>
    <dbReference type="NCBI Taxonomy" id="2760088"/>
    <lineage>
        <taxon>Bacteria</taxon>
        <taxon>Pseudomonadati</taxon>
        <taxon>Pseudomonadota</taxon>
        <taxon>Gammaproteobacteria</taxon>
        <taxon>Oceanospirillales</taxon>
        <taxon>Oceanospirillaceae</taxon>
        <taxon>Oceanospirillum</taxon>
    </lineage>
</organism>
<dbReference type="InterPro" id="IPR018445">
    <property type="entry name" value="Put_Phosphate_transp_reg"/>
</dbReference>
<keyword evidence="4" id="KW-1185">Reference proteome</keyword>
<dbReference type="InterPro" id="IPR038078">
    <property type="entry name" value="PhoU-like_sf"/>
</dbReference>
<keyword evidence="2" id="KW-0175">Coiled coil</keyword>
<protein>
    <submittedName>
        <fullName evidence="3">TIGR00153 family protein</fullName>
    </submittedName>
</protein>
<dbReference type="EMBL" id="JACJFM010000010">
    <property type="protein sequence ID" value="MBB1486946.1"/>
    <property type="molecule type" value="Genomic_DNA"/>
</dbReference>
<dbReference type="Proteomes" id="UP000565262">
    <property type="component" value="Unassembled WGS sequence"/>
</dbReference>
<evidence type="ECO:0000256" key="2">
    <source>
        <dbReference type="SAM" id="Coils"/>
    </source>
</evidence>
<name>A0A839IRX1_9GAMM</name>
<dbReference type="PANTHER" id="PTHR36536:SF3">
    <property type="entry name" value="UPF0111 PROTEIN HI_1603"/>
    <property type="match status" value="1"/>
</dbReference>
<dbReference type="Gene3D" id="1.20.58.220">
    <property type="entry name" value="Phosphate transport system protein phou homolog 2, domain 2"/>
    <property type="match status" value="1"/>
</dbReference>